<dbReference type="PANTHER" id="PTHR43102">
    <property type="entry name" value="SLR1143 PROTEIN"/>
    <property type="match status" value="1"/>
</dbReference>
<accession>A0A0A6UEH7</accession>
<dbReference type="SUPFAM" id="SSF55781">
    <property type="entry name" value="GAF domain-like"/>
    <property type="match status" value="1"/>
</dbReference>
<dbReference type="PANTHER" id="PTHR43102:SF2">
    <property type="entry name" value="GAF DOMAIN-CONTAINING PROTEIN"/>
    <property type="match status" value="1"/>
</dbReference>
<name>A0A0A6UEH7_ACTUT</name>
<evidence type="ECO:0000313" key="2">
    <source>
        <dbReference type="EMBL" id="KHD74435.1"/>
    </source>
</evidence>
<organism evidence="2 3">
    <name type="scientific">Actinoplanes utahensis</name>
    <dbReference type="NCBI Taxonomy" id="1869"/>
    <lineage>
        <taxon>Bacteria</taxon>
        <taxon>Bacillati</taxon>
        <taxon>Actinomycetota</taxon>
        <taxon>Actinomycetes</taxon>
        <taxon>Micromonosporales</taxon>
        <taxon>Micromonosporaceae</taxon>
        <taxon>Actinoplanes</taxon>
    </lineage>
</organism>
<dbReference type="STRING" id="1869.MB27_28865"/>
<dbReference type="eggNOG" id="COG2203">
    <property type="taxonomic scope" value="Bacteria"/>
</dbReference>
<feature type="domain" description="GAF" evidence="1">
    <location>
        <begin position="32"/>
        <end position="161"/>
    </location>
</feature>
<dbReference type="RefSeq" id="WP_043529584.1">
    <property type="nucleotide sequence ID" value="NZ_BAABKU010000029.1"/>
</dbReference>
<sequence length="170" mass="18466">MNTELFDRLGIPDRMREIAAYDLWDDGLRAGLDAIAKRSATLMDAPVSLVSMVLDTSQFILGSYGVTSWVAEVQGVPAEWSMCTHTVLAGEPYCVVDGLSDPRHTENPFLRMTGLRSYLGVPLLGPGGHTLGAHCVIDGRPRIFSDLDLAVVTDGAEQAMALLESYRRPS</sequence>
<dbReference type="AlphaFoldDB" id="A0A0A6UEH7"/>
<dbReference type="Gene3D" id="3.30.450.40">
    <property type="match status" value="1"/>
</dbReference>
<dbReference type="InterPro" id="IPR029016">
    <property type="entry name" value="GAF-like_dom_sf"/>
</dbReference>
<proteinExistence type="predicted"/>
<evidence type="ECO:0000313" key="3">
    <source>
        <dbReference type="Proteomes" id="UP000054537"/>
    </source>
</evidence>
<keyword evidence="3" id="KW-1185">Reference proteome</keyword>
<dbReference type="OrthoDB" id="9151676at2"/>
<keyword evidence="2" id="KW-0418">Kinase</keyword>
<reference evidence="2 3" key="1">
    <citation type="submission" date="2014-10" db="EMBL/GenBank/DDBJ databases">
        <title>Draft genome sequence of Actinoplanes utahensis NRRL 12052.</title>
        <authorList>
            <person name="Velasco-Bucheli B."/>
            <person name="del Cerro C."/>
            <person name="Hormigo D."/>
            <person name="Garcia J.L."/>
            <person name="Acebal C."/>
            <person name="Arroyo M."/>
            <person name="de la Mata I."/>
        </authorList>
    </citation>
    <scope>NUCLEOTIDE SEQUENCE [LARGE SCALE GENOMIC DNA]</scope>
    <source>
        <strain evidence="2 3">NRRL 12052</strain>
    </source>
</reference>
<evidence type="ECO:0000259" key="1">
    <source>
        <dbReference type="Pfam" id="PF01590"/>
    </source>
</evidence>
<comment type="caution">
    <text evidence="2">The sequence shown here is derived from an EMBL/GenBank/DDBJ whole genome shotgun (WGS) entry which is preliminary data.</text>
</comment>
<gene>
    <name evidence="2" type="ORF">MB27_28865</name>
</gene>
<dbReference type="InterPro" id="IPR003018">
    <property type="entry name" value="GAF"/>
</dbReference>
<dbReference type="GO" id="GO:0016301">
    <property type="term" value="F:kinase activity"/>
    <property type="evidence" value="ECO:0007669"/>
    <property type="project" value="UniProtKB-KW"/>
</dbReference>
<dbReference type="Pfam" id="PF01590">
    <property type="entry name" value="GAF"/>
    <property type="match status" value="1"/>
</dbReference>
<dbReference type="EMBL" id="JRTT01000044">
    <property type="protein sequence ID" value="KHD74435.1"/>
    <property type="molecule type" value="Genomic_DNA"/>
</dbReference>
<dbReference type="Proteomes" id="UP000054537">
    <property type="component" value="Unassembled WGS sequence"/>
</dbReference>
<protein>
    <submittedName>
        <fullName evidence="2">Histidine kinase</fullName>
    </submittedName>
</protein>
<keyword evidence="2" id="KW-0808">Transferase</keyword>